<dbReference type="Gene3D" id="3.40.50.300">
    <property type="entry name" value="P-loop containing nucleotide triphosphate hydrolases"/>
    <property type="match status" value="1"/>
</dbReference>
<dbReference type="Gene3D" id="1.20.58.760">
    <property type="entry name" value="Peptidase M41"/>
    <property type="match status" value="1"/>
</dbReference>
<dbReference type="PANTHER" id="PTHR23076:SF97">
    <property type="entry name" value="ATP-DEPENDENT ZINC METALLOPROTEASE YME1L1"/>
    <property type="match status" value="1"/>
</dbReference>
<feature type="region of interest" description="Disordered" evidence="2">
    <location>
        <begin position="602"/>
        <end position="633"/>
    </location>
</feature>
<dbReference type="InterPro" id="IPR003960">
    <property type="entry name" value="ATPase_AAA_CS"/>
</dbReference>
<reference evidence="5 6" key="1">
    <citation type="submission" date="2023-02" db="EMBL/GenBank/DDBJ databases">
        <title>Dictyobacter halimunensis sp. nov., a new member of the class Ktedonobacteria from forest soil in a geothermal area.</title>
        <authorList>
            <person name="Rachmania M.K."/>
            <person name="Ningsih F."/>
            <person name="Sakai Y."/>
            <person name="Yabe S."/>
            <person name="Yokota A."/>
            <person name="Sjamsuridzal W."/>
        </authorList>
    </citation>
    <scope>NUCLEOTIDE SEQUENCE [LARGE SCALE GENOMIC DNA]</scope>
    <source>
        <strain evidence="5 6">S3.2.2.5</strain>
    </source>
</reference>
<comment type="caution">
    <text evidence="5">The sequence shown here is derived from an EMBL/GenBank/DDBJ whole genome shotgun (WGS) entry which is preliminary data.</text>
</comment>
<keyword evidence="3" id="KW-0472">Membrane</keyword>
<dbReference type="Pfam" id="PF00004">
    <property type="entry name" value="AAA"/>
    <property type="match status" value="1"/>
</dbReference>
<keyword evidence="3" id="KW-1133">Transmembrane helix</keyword>
<feature type="domain" description="AAA+ ATPase" evidence="4">
    <location>
        <begin position="148"/>
        <end position="320"/>
    </location>
</feature>
<sequence length="661" mass="72271">MPGMQYAEGIEKVSTNTTRTKRPRSDLDKSIDLGLDQFGRFIRRAWWWIALTIFAIWFFTSGVTIAGLDGGTALSGIIQITFAICYILIQFVALFWFLARPRLYWVMPGETGVTFDDYKGNPEVLEAARRIVALLRGVKEFQEMGGNPVRGLLLSGPPGTGKSYLAQCMSTEAGVPFAYASAASFRAMFMGIDVLMISNLYRKARRLAREYGGCVIFMDEVDAIGGSRGNNGGGMGMMGMMGGMMGGGTGGLNQLLMEMDPPNIETGWFKKILRTLGLYHGRAQHQPVLTIGATNIPDSLDRALLRPGRFDRQINVAPPTDKYRPEVIEYYLNKVDHEDNISITALSARLVEYTPVAIKHVVNEAVIIAHFAGRTKVTYKDLTEAQDVHEYGLRQISELTEIERRRLAYHEAGHTVASYYLMDRFFPAYVTIHMRGDVEGAAAFAHPRPKETVITQNREDILARIQVSLASRAAEELFLNTKLNGVAGDFASATGLAARYIGVFGMDNTIASYLAFGEGGVGGAAAIPHFADRVEALLQSQLNAVKQLFIEHSEALIAVSEALIEKDELVAEEIKELIDNADARQASKGIFKELTPLLEAGSGWNGNGNGNGHSNGNGSHSNGHGHAGESIASPPFNNMNLNLNVDGVHLPPQSYTDNLDL</sequence>
<dbReference type="SMART" id="SM00382">
    <property type="entry name" value="AAA"/>
    <property type="match status" value="1"/>
</dbReference>
<dbReference type="InterPro" id="IPR027417">
    <property type="entry name" value="P-loop_NTPase"/>
</dbReference>
<evidence type="ECO:0000313" key="5">
    <source>
        <dbReference type="EMBL" id="GLV57705.1"/>
    </source>
</evidence>
<dbReference type="PANTHER" id="PTHR23076">
    <property type="entry name" value="METALLOPROTEASE M41 FTSH"/>
    <property type="match status" value="1"/>
</dbReference>
<comment type="similarity">
    <text evidence="1">Belongs to the AAA ATPase family.</text>
</comment>
<feature type="transmembrane region" description="Helical" evidence="3">
    <location>
        <begin position="45"/>
        <end position="68"/>
    </location>
</feature>
<keyword evidence="1" id="KW-0547">Nucleotide-binding</keyword>
<evidence type="ECO:0000313" key="6">
    <source>
        <dbReference type="Proteomes" id="UP001344906"/>
    </source>
</evidence>
<dbReference type="InterPro" id="IPR000642">
    <property type="entry name" value="Peptidase_M41"/>
</dbReference>
<dbReference type="InterPro" id="IPR003959">
    <property type="entry name" value="ATPase_AAA_core"/>
</dbReference>
<keyword evidence="6" id="KW-1185">Reference proteome</keyword>
<feature type="transmembrane region" description="Helical" evidence="3">
    <location>
        <begin position="80"/>
        <end position="99"/>
    </location>
</feature>
<name>A0ABQ6FZ91_9CHLR</name>
<evidence type="ECO:0000259" key="4">
    <source>
        <dbReference type="SMART" id="SM00382"/>
    </source>
</evidence>
<dbReference type="PROSITE" id="PS00674">
    <property type="entry name" value="AAA"/>
    <property type="match status" value="1"/>
</dbReference>
<keyword evidence="3" id="KW-0812">Transmembrane</keyword>
<dbReference type="InterPro" id="IPR003593">
    <property type="entry name" value="AAA+_ATPase"/>
</dbReference>
<organism evidence="5 6">
    <name type="scientific">Dictyobacter halimunensis</name>
    <dbReference type="NCBI Taxonomy" id="3026934"/>
    <lineage>
        <taxon>Bacteria</taxon>
        <taxon>Bacillati</taxon>
        <taxon>Chloroflexota</taxon>
        <taxon>Ktedonobacteria</taxon>
        <taxon>Ktedonobacterales</taxon>
        <taxon>Dictyobacteraceae</taxon>
        <taxon>Dictyobacter</taxon>
    </lineage>
</organism>
<dbReference type="InterPro" id="IPR037219">
    <property type="entry name" value="Peptidase_M41-like"/>
</dbReference>
<dbReference type="Gene3D" id="1.10.8.60">
    <property type="match status" value="1"/>
</dbReference>
<dbReference type="SUPFAM" id="SSF140990">
    <property type="entry name" value="FtsH protease domain-like"/>
    <property type="match status" value="1"/>
</dbReference>
<feature type="transmembrane region" description="Helical" evidence="3">
    <location>
        <begin position="177"/>
        <end position="201"/>
    </location>
</feature>
<keyword evidence="1" id="KW-0067">ATP-binding</keyword>
<dbReference type="Proteomes" id="UP001344906">
    <property type="component" value="Unassembled WGS sequence"/>
</dbReference>
<dbReference type="Pfam" id="PF01434">
    <property type="entry name" value="Peptidase_M41"/>
    <property type="match status" value="1"/>
</dbReference>
<gene>
    <name evidence="5" type="ORF">KDH_45410</name>
</gene>
<dbReference type="EMBL" id="BSRI01000002">
    <property type="protein sequence ID" value="GLV57705.1"/>
    <property type="molecule type" value="Genomic_DNA"/>
</dbReference>
<evidence type="ECO:0000256" key="1">
    <source>
        <dbReference type="RuleBase" id="RU003651"/>
    </source>
</evidence>
<accession>A0ABQ6FZ91</accession>
<feature type="compositionally biased region" description="Gly residues" evidence="2">
    <location>
        <begin position="603"/>
        <end position="615"/>
    </location>
</feature>
<evidence type="ECO:0000256" key="2">
    <source>
        <dbReference type="SAM" id="MobiDB-lite"/>
    </source>
</evidence>
<proteinExistence type="inferred from homology"/>
<protein>
    <submittedName>
        <fullName evidence="5">ATPase</fullName>
    </submittedName>
</protein>
<dbReference type="SUPFAM" id="SSF52540">
    <property type="entry name" value="P-loop containing nucleoside triphosphate hydrolases"/>
    <property type="match status" value="1"/>
</dbReference>
<evidence type="ECO:0000256" key="3">
    <source>
        <dbReference type="SAM" id="Phobius"/>
    </source>
</evidence>